<protein>
    <submittedName>
        <fullName evidence="3">Uncharacterized protein</fullName>
    </submittedName>
</protein>
<feature type="transmembrane region" description="Helical" evidence="2">
    <location>
        <begin position="94"/>
        <end position="113"/>
    </location>
</feature>
<gene>
    <name evidence="3" type="ORF">AADG42_13915</name>
</gene>
<dbReference type="EMBL" id="CP154795">
    <property type="protein sequence ID" value="XAN08350.1"/>
    <property type="molecule type" value="Genomic_DNA"/>
</dbReference>
<accession>A0ABZ3FUG7</accession>
<organism evidence="3 4">
    <name type="scientific">Ammonicoccus fulvus</name>
    <dbReference type="NCBI Taxonomy" id="3138240"/>
    <lineage>
        <taxon>Bacteria</taxon>
        <taxon>Bacillati</taxon>
        <taxon>Actinomycetota</taxon>
        <taxon>Actinomycetes</taxon>
        <taxon>Propionibacteriales</taxon>
        <taxon>Propionibacteriaceae</taxon>
        <taxon>Ammonicoccus</taxon>
    </lineage>
</organism>
<dbReference type="Proteomes" id="UP001442841">
    <property type="component" value="Chromosome"/>
</dbReference>
<feature type="transmembrane region" description="Helical" evidence="2">
    <location>
        <begin position="119"/>
        <end position="136"/>
    </location>
</feature>
<reference evidence="3 4" key="1">
    <citation type="submission" date="2024-04" db="EMBL/GenBank/DDBJ databases">
        <title>Isolation of an actinomycete strain from pig manure.</title>
        <authorList>
            <person name="Gong T."/>
            <person name="Yu Z."/>
            <person name="An M."/>
            <person name="Wei C."/>
            <person name="Yang W."/>
            <person name="Liu L."/>
        </authorList>
    </citation>
    <scope>NUCLEOTIDE SEQUENCE [LARGE SCALE GENOMIC DNA]</scope>
    <source>
        <strain evidence="3 4">ZF39</strain>
    </source>
</reference>
<keyword evidence="4" id="KW-1185">Reference proteome</keyword>
<evidence type="ECO:0000256" key="2">
    <source>
        <dbReference type="SAM" id="Phobius"/>
    </source>
</evidence>
<keyword evidence="2" id="KW-1133">Transmembrane helix</keyword>
<evidence type="ECO:0000256" key="1">
    <source>
        <dbReference type="SAM" id="MobiDB-lite"/>
    </source>
</evidence>
<feature type="compositionally biased region" description="Basic and acidic residues" evidence="1">
    <location>
        <begin position="54"/>
        <end position="70"/>
    </location>
</feature>
<feature type="compositionally biased region" description="Basic and acidic residues" evidence="1">
    <location>
        <begin position="1"/>
        <end position="13"/>
    </location>
</feature>
<proteinExistence type="predicted"/>
<feature type="region of interest" description="Disordered" evidence="1">
    <location>
        <begin position="1"/>
        <end position="85"/>
    </location>
</feature>
<name>A0ABZ3FUG7_9ACTN</name>
<feature type="compositionally biased region" description="Polar residues" evidence="1">
    <location>
        <begin position="26"/>
        <end position="36"/>
    </location>
</feature>
<keyword evidence="2" id="KW-0812">Transmembrane</keyword>
<evidence type="ECO:0000313" key="4">
    <source>
        <dbReference type="Proteomes" id="UP001442841"/>
    </source>
</evidence>
<sequence>MADRRQEDYDRDFAAMVSGIEMDPLPQQSPSPTDTTELAEPPDFRIRRGVTPPRRIEDFNLSEALERAEPDEPDPSEYQPPPLPPMRRPRGLPLFGWLCAAYVLAALVLTIVGVRLPSWAGWAAVVAFVAAVVIGWRSLPKHRDPGDGDGAVV</sequence>
<keyword evidence="2" id="KW-0472">Membrane</keyword>
<evidence type="ECO:0000313" key="3">
    <source>
        <dbReference type="EMBL" id="XAN08350.1"/>
    </source>
</evidence>
<dbReference type="RefSeq" id="WP_425309806.1">
    <property type="nucleotide sequence ID" value="NZ_CP154795.1"/>
</dbReference>